<dbReference type="Proteomes" id="UP000243588">
    <property type="component" value="Unassembled WGS sequence"/>
</dbReference>
<dbReference type="SUPFAM" id="SSF54001">
    <property type="entry name" value="Cysteine proteinases"/>
    <property type="match status" value="1"/>
</dbReference>
<organism evidence="1 2">
    <name type="scientific">Myroides phaeus</name>
    <dbReference type="NCBI Taxonomy" id="702745"/>
    <lineage>
        <taxon>Bacteria</taxon>
        <taxon>Pseudomonadati</taxon>
        <taxon>Bacteroidota</taxon>
        <taxon>Flavobacteriia</taxon>
        <taxon>Flavobacteriales</taxon>
        <taxon>Flavobacteriaceae</taxon>
        <taxon>Myroides</taxon>
    </lineage>
</organism>
<dbReference type="EMBL" id="FNDQ01000004">
    <property type="protein sequence ID" value="SDH43884.1"/>
    <property type="molecule type" value="Genomic_DNA"/>
</dbReference>
<evidence type="ECO:0000313" key="2">
    <source>
        <dbReference type="Proteomes" id="UP000243588"/>
    </source>
</evidence>
<reference evidence="2" key="1">
    <citation type="submission" date="2016-10" db="EMBL/GenBank/DDBJ databases">
        <authorList>
            <person name="Varghese N."/>
            <person name="Submissions S."/>
        </authorList>
    </citation>
    <scope>NUCLEOTIDE SEQUENCE [LARGE SCALE GENOMIC DNA]</scope>
    <source>
        <strain evidence="2">DSM 23313</strain>
    </source>
</reference>
<sequence length="202" mass="22606">MVGTYRQQEINCLKGLYLLFIVLSIGCTSSKKVDDSLRLPATLNKGDIVVRQGNGYFSSFFRKLGSHEKKYSHIGLIDKVGDSLFVIHIEASELTGQGEVLRESITAFLKDIDAYAFYANMLSASQQQAVVSQATAYYKAKVAFDLEFDSANDDKLYCSELVAMSINKALDSTVIRPTLQYKEVLFYGLDDIYNASIFQKIE</sequence>
<dbReference type="STRING" id="702745.SAMN05421818_1049"/>
<dbReference type="PROSITE" id="PS51257">
    <property type="entry name" value="PROKAR_LIPOPROTEIN"/>
    <property type="match status" value="1"/>
</dbReference>
<gene>
    <name evidence="1" type="ORF">SAMN05421818_1049</name>
</gene>
<proteinExistence type="predicted"/>
<dbReference type="InterPro" id="IPR024453">
    <property type="entry name" value="Peptidase_C92"/>
</dbReference>
<protein>
    <submittedName>
        <fullName evidence="1">Permuted papain-like amidase enzyme, YaeF/YiiX, C92 family</fullName>
    </submittedName>
</protein>
<accession>A0A1G8CEH2</accession>
<name>A0A1G8CEH2_9FLAO</name>
<dbReference type="Gene3D" id="3.90.1720.10">
    <property type="entry name" value="endopeptidase domain like (from Nostoc punctiforme)"/>
    <property type="match status" value="1"/>
</dbReference>
<dbReference type="InterPro" id="IPR038765">
    <property type="entry name" value="Papain-like_cys_pep_sf"/>
</dbReference>
<keyword evidence="2" id="KW-1185">Reference proteome</keyword>
<dbReference type="Pfam" id="PF05708">
    <property type="entry name" value="Peptidase_C92"/>
    <property type="match status" value="1"/>
</dbReference>
<dbReference type="AlphaFoldDB" id="A0A1G8CEH2"/>
<evidence type="ECO:0000313" key="1">
    <source>
        <dbReference type="EMBL" id="SDH43884.1"/>
    </source>
</evidence>